<feature type="compositionally biased region" description="Basic and acidic residues" evidence="1">
    <location>
        <begin position="467"/>
        <end position="480"/>
    </location>
</feature>
<name>A0A232EM78_9HYME</name>
<feature type="compositionally biased region" description="Basic and acidic residues" evidence="1">
    <location>
        <begin position="621"/>
        <end position="643"/>
    </location>
</feature>
<feature type="compositionally biased region" description="Basic and acidic residues" evidence="1">
    <location>
        <begin position="167"/>
        <end position="176"/>
    </location>
</feature>
<dbReference type="GO" id="GO:0005929">
    <property type="term" value="C:cilium"/>
    <property type="evidence" value="ECO:0007669"/>
    <property type="project" value="TreeGrafter"/>
</dbReference>
<evidence type="ECO:0000256" key="1">
    <source>
        <dbReference type="SAM" id="MobiDB-lite"/>
    </source>
</evidence>
<feature type="compositionally biased region" description="Polar residues" evidence="1">
    <location>
        <begin position="481"/>
        <end position="499"/>
    </location>
</feature>
<dbReference type="OrthoDB" id="10042846at2759"/>
<dbReference type="GO" id="GO:0060271">
    <property type="term" value="P:cilium assembly"/>
    <property type="evidence" value="ECO:0007669"/>
    <property type="project" value="TreeGrafter"/>
</dbReference>
<feature type="compositionally biased region" description="Basic and acidic residues" evidence="1">
    <location>
        <begin position="337"/>
        <end position="350"/>
    </location>
</feature>
<feature type="region of interest" description="Disordered" evidence="1">
    <location>
        <begin position="308"/>
        <end position="350"/>
    </location>
</feature>
<dbReference type="GO" id="GO:0005874">
    <property type="term" value="C:microtubule"/>
    <property type="evidence" value="ECO:0007669"/>
    <property type="project" value="TreeGrafter"/>
</dbReference>
<evidence type="ECO:0000313" key="5">
    <source>
        <dbReference type="Proteomes" id="UP000215335"/>
    </source>
</evidence>
<comment type="caution">
    <text evidence="4">The sequence shown here is derived from an EMBL/GenBank/DDBJ whole genome shotgun (WGS) entry which is preliminary data.</text>
</comment>
<organism evidence="4 5">
    <name type="scientific">Trichomalopsis sarcophagae</name>
    <dbReference type="NCBI Taxonomy" id="543379"/>
    <lineage>
        <taxon>Eukaryota</taxon>
        <taxon>Metazoa</taxon>
        <taxon>Ecdysozoa</taxon>
        <taxon>Arthropoda</taxon>
        <taxon>Hexapoda</taxon>
        <taxon>Insecta</taxon>
        <taxon>Pterygota</taxon>
        <taxon>Neoptera</taxon>
        <taxon>Endopterygota</taxon>
        <taxon>Hymenoptera</taxon>
        <taxon>Apocrita</taxon>
        <taxon>Proctotrupomorpha</taxon>
        <taxon>Chalcidoidea</taxon>
        <taxon>Pteromalidae</taxon>
        <taxon>Pteromalinae</taxon>
        <taxon>Trichomalopsis</taxon>
    </lineage>
</organism>
<feature type="compositionally biased region" description="Polar residues" evidence="1">
    <location>
        <begin position="456"/>
        <end position="465"/>
    </location>
</feature>
<feature type="region of interest" description="Disordered" evidence="1">
    <location>
        <begin position="112"/>
        <end position="186"/>
    </location>
</feature>
<dbReference type="PANTHER" id="PTHR22736">
    <property type="entry name" value="COILED-COIL DOMAIN-CONTAINING PROTEIN 66"/>
    <property type="match status" value="1"/>
</dbReference>
<dbReference type="PANTHER" id="PTHR22736:SF2">
    <property type="entry name" value="COILED-COIL DOMAIN-CONTAINING PROTEIN 66"/>
    <property type="match status" value="1"/>
</dbReference>
<dbReference type="GO" id="GO:0008017">
    <property type="term" value="F:microtubule binding"/>
    <property type="evidence" value="ECO:0007669"/>
    <property type="project" value="TreeGrafter"/>
</dbReference>
<dbReference type="AlphaFoldDB" id="A0A232EM78"/>
<dbReference type="EMBL" id="NNAY01003424">
    <property type="protein sequence ID" value="OXU19428.1"/>
    <property type="molecule type" value="Genomic_DNA"/>
</dbReference>
<keyword evidence="2" id="KW-0732">Signal</keyword>
<accession>A0A232EM78</accession>
<gene>
    <name evidence="4" type="ORF">TSAR_004893</name>
</gene>
<evidence type="ECO:0000256" key="2">
    <source>
        <dbReference type="SAM" id="SignalP"/>
    </source>
</evidence>
<feature type="compositionally biased region" description="Basic residues" evidence="1">
    <location>
        <begin position="140"/>
        <end position="166"/>
    </location>
</feature>
<feature type="chain" id="PRO_5013348282" description="CCDC66 domain-containing protein" evidence="2">
    <location>
        <begin position="19"/>
        <end position="941"/>
    </location>
</feature>
<keyword evidence="5" id="KW-1185">Reference proteome</keyword>
<reference evidence="4 5" key="1">
    <citation type="journal article" date="2017" name="Curr. Biol.">
        <title>The Evolution of Venom by Co-option of Single-Copy Genes.</title>
        <authorList>
            <person name="Martinson E.O."/>
            <person name="Mrinalini"/>
            <person name="Kelkar Y.D."/>
            <person name="Chang C.H."/>
            <person name="Werren J.H."/>
        </authorList>
    </citation>
    <scope>NUCLEOTIDE SEQUENCE [LARGE SCALE GENOMIC DNA]</scope>
    <source>
        <strain evidence="4 5">Alberta</strain>
        <tissue evidence="4">Whole body</tissue>
    </source>
</reference>
<evidence type="ECO:0000259" key="3">
    <source>
        <dbReference type="Pfam" id="PF15236"/>
    </source>
</evidence>
<feature type="compositionally biased region" description="Basic residues" evidence="1">
    <location>
        <begin position="724"/>
        <end position="744"/>
    </location>
</feature>
<feature type="signal peptide" evidence="2">
    <location>
        <begin position="1"/>
        <end position="18"/>
    </location>
</feature>
<feature type="compositionally biased region" description="Low complexity" evidence="1">
    <location>
        <begin position="308"/>
        <end position="323"/>
    </location>
</feature>
<evidence type="ECO:0000313" key="4">
    <source>
        <dbReference type="EMBL" id="OXU19428.1"/>
    </source>
</evidence>
<feature type="region of interest" description="Disordered" evidence="1">
    <location>
        <begin position="362"/>
        <end position="503"/>
    </location>
</feature>
<dbReference type="Pfam" id="PF15236">
    <property type="entry name" value="CCDC66"/>
    <property type="match status" value="1"/>
</dbReference>
<feature type="domain" description="CCDC66" evidence="3">
    <location>
        <begin position="302"/>
        <end position="441"/>
    </location>
</feature>
<dbReference type="STRING" id="543379.A0A232EM78"/>
<feature type="region of interest" description="Disordered" evidence="1">
    <location>
        <begin position="621"/>
        <end position="755"/>
    </location>
</feature>
<sequence>MSWLFGVLFFFCSMPSFWNDITREEMSRLTGNYAPIKTSSTVRTSIRTYANGSTRCSLAEMNGKSQQQRYASTISLGCTNGLRNSLDYSSASLINLQDQVELERVCVSRRRSPSLPPIYNKEDYRYQEPEELPLDSRQSRSTHRCSRNGKTHRSGTRDKHHHHRQGKGAEQEREGETSGYASDNFDGPAQQQQVVVLPCHVNCHNPDTAMGERTWQNPYYSDENSLPSSRKLVSLARAGEFNRQRWGSVWGQEVSKDPPPPSWLERGLSRLDHSSQVKRTWSSGMRVECAGHLPKQICYVLVINHDSASSPDSSTTGSLGSDTNKTYLRGQNQPIDADIRQERETRRQKALELQTAIKQQLEERERKRKEEREKKLREERAEEERIQRERDLEKQRFEEEQRRQREKEAAKLKKSKAMQEVLEAAERQAKEEKRQRRRRDDDAGNEANRPRDDTNGGENAGNSAQPIDKEAKQALNRRESSATMDTHFNSSTTSRNHGSSEPVRLPISQEVAIVLSGRLEDPELLAKSSLKLVNLVVSPRNGSSASRNIESGGGISLSALLSGLASPVILQTTTRPSPRFAENRLLTPSKYRVASGRECGTQTDCEGDQLSSDLAEKLAHEMRTKDAKERKEAANNSRRDVEKSTNTGDDSSTSKPLPGRNKSQPRITASLESRPRWNANRPGTRYRTQSEKDPHYQRRMRLRRRQVETSDEGSSDFQRSPSPSRRKHGITKAKSRSSARRSKSTKLDNYDPDDRDADLSMDSLNSLVPLHTDKNGRINIERRDEAIIRRQNTSRDAWGGDDILSHLTSLRNEEMAGFQLDDLLRDDRKDANLIPDLSKATCNSQEEFRRLMECCPEFKIKAEKVTREDSSCKVRDKEFSWRTTKKELRAIGREWSYGEPIPPDMRILNLQELQQVAIDWRMLTSLRPKLRQDEEMFSRLV</sequence>
<feature type="compositionally biased region" description="Polar residues" evidence="1">
    <location>
        <begin position="324"/>
        <end position="334"/>
    </location>
</feature>
<proteinExistence type="predicted"/>
<feature type="compositionally biased region" description="Basic and acidic residues" evidence="1">
    <location>
        <begin position="362"/>
        <end position="411"/>
    </location>
</feature>
<feature type="compositionally biased region" description="Polar residues" evidence="1">
    <location>
        <begin position="644"/>
        <end position="671"/>
    </location>
</feature>
<dbReference type="Proteomes" id="UP000215335">
    <property type="component" value="Unassembled WGS sequence"/>
</dbReference>
<dbReference type="InterPro" id="IPR039183">
    <property type="entry name" value="CCD66"/>
</dbReference>
<feature type="compositionally biased region" description="Basic and acidic residues" evidence="1">
    <location>
        <begin position="424"/>
        <end position="454"/>
    </location>
</feature>
<dbReference type="InterPro" id="IPR040467">
    <property type="entry name" value="CCDC66_dom"/>
</dbReference>
<protein>
    <recommendedName>
        <fullName evidence="3">CCDC66 domain-containing protein</fullName>
    </recommendedName>
</protein>